<evidence type="ECO:0000313" key="7">
    <source>
        <dbReference type="Proteomes" id="UP000030528"/>
    </source>
</evidence>
<dbReference type="RefSeq" id="WP_036769872.1">
    <property type="nucleotide sequence ID" value="NZ_AULI01000002.1"/>
</dbReference>
<sequence>MTKKTIVVGAGILGASTAYHLAKKGADVLLVDRKDIGQATEAGAGIVCPWLTQRRNKPWYRLVKGGASYYPTLIKELEDMGEQQTGYAQVGAINIYDTEEKLEKKMKIAKERKELAPEMGEIKILNEEETRAMFPPLVEGYGAIYISGGARVNGRELRDALIRGAEKHGAEMLYGDASLVYEGSTVTGVTVEGETFDSDSVIVTGGAWSQQLLEPLGMTFKVTHQKAQIVHLDLPDTDTSKWPVLMPPYNQYMLTFGGGRVVVGATHEDDPDYDSRVTMGGVHDILHKAIAIAPGLRESTFVETKVGFRPFTPGFLPIAGAVPHMAGLYVANGLGASGLTSGPYLGAELARHVLGEETELDLSDYDVTTAFE</sequence>
<keyword evidence="4" id="KW-0560">Oxidoreductase</keyword>
<dbReference type="AlphaFoldDB" id="A0A0A5GFD8"/>
<dbReference type="Pfam" id="PF01266">
    <property type="entry name" value="DAO"/>
    <property type="match status" value="1"/>
</dbReference>
<dbReference type="GO" id="GO:0016491">
    <property type="term" value="F:oxidoreductase activity"/>
    <property type="evidence" value="ECO:0007669"/>
    <property type="project" value="UniProtKB-KW"/>
</dbReference>
<keyword evidence="7" id="KW-1185">Reference proteome</keyword>
<comment type="caution">
    <text evidence="6">The sequence shown here is derived from an EMBL/GenBank/DDBJ whole genome shotgun (WGS) entry which is preliminary data.</text>
</comment>
<feature type="domain" description="FAD dependent oxidoreductase" evidence="5">
    <location>
        <begin position="5"/>
        <end position="351"/>
    </location>
</feature>
<dbReference type="EMBL" id="AVPE01000008">
    <property type="protein sequence ID" value="KGX91931.1"/>
    <property type="molecule type" value="Genomic_DNA"/>
</dbReference>
<comment type="cofactor">
    <cofactor evidence="1">
        <name>FAD</name>
        <dbReference type="ChEBI" id="CHEBI:57692"/>
    </cofactor>
</comment>
<dbReference type="InterPro" id="IPR036188">
    <property type="entry name" value="FAD/NAD-bd_sf"/>
</dbReference>
<dbReference type="PANTHER" id="PTHR13847">
    <property type="entry name" value="SARCOSINE DEHYDROGENASE-RELATED"/>
    <property type="match status" value="1"/>
</dbReference>
<evidence type="ECO:0000256" key="3">
    <source>
        <dbReference type="ARBA" id="ARBA00022630"/>
    </source>
</evidence>
<dbReference type="SUPFAM" id="SSF54373">
    <property type="entry name" value="FAD-linked reductases, C-terminal domain"/>
    <property type="match status" value="1"/>
</dbReference>
<evidence type="ECO:0000259" key="5">
    <source>
        <dbReference type="Pfam" id="PF01266"/>
    </source>
</evidence>
<dbReference type="Gene3D" id="3.30.9.10">
    <property type="entry name" value="D-Amino Acid Oxidase, subunit A, domain 2"/>
    <property type="match status" value="1"/>
</dbReference>
<dbReference type="Proteomes" id="UP000030528">
    <property type="component" value="Unassembled WGS sequence"/>
</dbReference>
<reference evidence="6 7" key="1">
    <citation type="submission" date="2013-08" db="EMBL/GenBank/DDBJ databases">
        <authorList>
            <person name="Huang J."/>
            <person name="Wang G."/>
        </authorList>
    </citation>
    <scope>NUCLEOTIDE SEQUENCE [LARGE SCALE GENOMIC DNA]</scope>
    <source>
        <strain evidence="6 7">JSM 076056</strain>
    </source>
</reference>
<dbReference type="GO" id="GO:0005737">
    <property type="term" value="C:cytoplasm"/>
    <property type="evidence" value="ECO:0007669"/>
    <property type="project" value="TreeGrafter"/>
</dbReference>
<evidence type="ECO:0000256" key="4">
    <source>
        <dbReference type="ARBA" id="ARBA00023002"/>
    </source>
</evidence>
<name>A0A0A5GFD8_9BACI</name>
<proteinExistence type="inferred from homology"/>
<protein>
    <submittedName>
        <fullName evidence="6">Oxidoreductase</fullName>
    </submittedName>
</protein>
<evidence type="ECO:0000313" key="6">
    <source>
        <dbReference type="EMBL" id="KGX91931.1"/>
    </source>
</evidence>
<comment type="similarity">
    <text evidence="2">Belongs to the DadA oxidoreductase family.</text>
</comment>
<dbReference type="PANTHER" id="PTHR13847:SF286">
    <property type="entry name" value="D-AMINO ACID DEHYDROGENASE"/>
    <property type="match status" value="1"/>
</dbReference>
<evidence type="ECO:0000256" key="2">
    <source>
        <dbReference type="ARBA" id="ARBA00009410"/>
    </source>
</evidence>
<keyword evidence="3" id="KW-0285">Flavoprotein</keyword>
<organism evidence="6 7">
    <name type="scientific">Pontibacillus halophilus JSM 076056 = DSM 19796</name>
    <dbReference type="NCBI Taxonomy" id="1385510"/>
    <lineage>
        <taxon>Bacteria</taxon>
        <taxon>Bacillati</taxon>
        <taxon>Bacillota</taxon>
        <taxon>Bacilli</taxon>
        <taxon>Bacillales</taxon>
        <taxon>Bacillaceae</taxon>
        <taxon>Pontibacillus</taxon>
    </lineage>
</organism>
<dbReference type="eggNOG" id="COG0665">
    <property type="taxonomic scope" value="Bacteria"/>
</dbReference>
<dbReference type="SUPFAM" id="SSF51905">
    <property type="entry name" value="FAD/NAD(P)-binding domain"/>
    <property type="match status" value="1"/>
</dbReference>
<evidence type="ECO:0000256" key="1">
    <source>
        <dbReference type="ARBA" id="ARBA00001974"/>
    </source>
</evidence>
<dbReference type="OrthoDB" id="9805337at2"/>
<dbReference type="STRING" id="1385510.GCA_000425205_00633"/>
<dbReference type="Gene3D" id="3.50.50.60">
    <property type="entry name" value="FAD/NAD(P)-binding domain"/>
    <property type="match status" value="1"/>
</dbReference>
<dbReference type="InterPro" id="IPR006076">
    <property type="entry name" value="FAD-dep_OxRdtase"/>
</dbReference>
<accession>A0A0A5GFD8</accession>
<gene>
    <name evidence="6" type="ORF">N781_02515</name>
</gene>